<dbReference type="PANTHER" id="PTHR23161:SF2">
    <property type="entry name" value="PROTEIN CIP2A"/>
    <property type="match status" value="1"/>
</dbReference>
<accession>A0AAV2ZFA5</accession>
<sequence>MEETIDILRKELSKTEQARKELSIRASSLEVQKTQLEARLEEKEAILKSQQEELNKHSNMIAMIHSLSSGKLNAGNVNLSL</sequence>
<keyword evidence="1" id="KW-0175">Coiled coil</keyword>
<dbReference type="InterPro" id="IPR042510">
    <property type="entry name" value="CIP2A"/>
</dbReference>
<comment type="caution">
    <text evidence="2">The sequence shown here is derived from an EMBL/GenBank/DDBJ whole genome shotgun (WGS) entry which is preliminary data.</text>
</comment>
<dbReference type="EMBL" id="DYDO01000144">
    <property type="protein sequence ID" value="DBA13631.1"/>
    <property type="molecule type" value="Genomic_DNA"/>
</dbReference>
<evidence type="ECO:0000313" key="2">
    <source>
        <dbReference type="EMBL" id="DBA13631.1"/>
    </source>
</evidence>
<dbReference type="AlphaFoldDB" id="A0AAV2ZFA5"/>
<dbReference type="Proteomes" id="UP001181693">
    <property type="component" value="Unassembled WGS sequence"/>
</dbReference>
<keyword evidence="3" id="KW-1185">Reference proteome</keyword>
<organism evidence="2 3">
    <name type="scientific">Pyxicephalus adspersus</name>
    <name type="common">African bullfrog</name>
    <dbReference type="NCBI Taxonomy" id="30357"/>
    <lineage>
        <taxon>Eukaryota</taxon>
        <taxon>Metazoa</taxon>
        <taxon>Chordata</taxon>
        <taxon>Craniata</taxon>
        <taxon>Vertebrata</taxon>
        <taxon>Euteleostomi</taxon>
        <taxon>Amphibia</taxon>
        <taxon>Batrachia</taxon>
        <taxon>Anura</taxon>
        <taxon>Neobatrachia</taxon>
        <taxon>Ranoidea</taxon>
        <taxon>Pyxicephalidae</taxon>
        <taxon>Pyxicephalinae</taxon>
        <taxon>Pyxicephalus</taxon>
    </lineage>
</organism>
<protein>
    <submittedName>
        <fullName evidence="2">Uncharacterized protein</fullName>
    </submittedName>
</protein>
<gene>
    <name evidence="2" type="ORF">GDO54_018440</name>
</gene>
<reference evidence="2" key="1">
    <citation type="thesis" date="2020" institute="ProQuest LLC" country="789 East Eisenhower Parkway, Ann Arbor, MI, USA">
        <title>Comparative Genomics and Chromosome Evolution.</title>
        <authorList>
            <person name="Mudd A.B."/>
        </authorList>
    </citation>
    <scope>NUCLEOTIDE SEQUENCE</scope>
    <source>
        <strain evidence="2">1538</strain>
        <tissue evidence="2">Blood</tissue>
    </source>
</reference>
<feature type="coiled-coil region" evidence="1">
    <location>
        <begin position="5"/>
        <end position="60"/>
    </location>
</feature>
<name>A0AAV2ZFA5_PYXAD</name>
<dbReference type="PANTHER" id="PTHR23161">
    <property type="entry name" value="PROTEIN CIP2A"/>
    <property type="match status" value="1"/>
</dbReference>
<evidence type="ECO:0000256" key="1">
    <source>
        <dbReference type="SAM" id="Coils"/>
    </source>
</evidence>
<evidence type="ECO:0000313" key="3">
    <source>
        <dbReference type="Proteomes" id="UP001181693"/>
    </source>
</evidence>
<proteinExistence type="predicted"/>